<evidence type="ECO:0000259" key="1">
    <source>
        <dbReference type="Pfam" id="PF13471"/>
    </source>
</evidence>
<dbReference type="Proteomes" id="UP001597233">
    <property type="component" value="Unassembled WGS sequence"/>
</dbReference>
<organism evidence="2 3">
    <name type="scientific">Paenibacillus wenxiniae</name>
    <dbReference type="NCBI Taxonomy" id="1636843"/>
    <lineage>
        <taxon>Bacteria</taxon>
        <taxon>Bacillati</taxon>
        <taxon>Bacillota</taxon>
        <taxon>Bacilli</taxon>
        <taxon>Bacillales</taxon>
        <taxon>Paenibacillaceae</taxon>
        <taxon>Paenibacillus</taxon>
    </lineage>
</organism>
<gene>
    <name evidence="2" type="ORF">ACFSC9_09320</name>
</gene>
<dbReference type="InterPro" id="IPR032708">
    <property type="entry name" value="McjB_C"/>
</dbReference>
<evidence type="ECO:0000313" key="2">
    <source>
        <dbReference type="EMBL" id="MFD1885723.1"/>
    </source>
</evidence>
<dbReference type="NCBIfam" id="NF033537">
    <property type="entry name" value="lasso_biosyn_B2"/>
    <property type="match status" value="1"/>
</dbReference>
<dbReference type="EMBL" id="JBHUEH010000014">
    <property type="protein sequence ID" value="MFD1885723.1"/>
    <property type="molecule type" value="Genomic_DNA"/>
</dbReference>
<dbReference type="Pfam" id="PF13471">
    <property type="entry name" value="Transglut_core3"/>
    <property type="match status" value="1"/>
</dbReference>
<dbReference type="InterPro" id="IPR053521">
    <property type="entry name" value="McjB-like"/>
</dbReference>
<protein>
    <submittedName>
        <fullName evidence="2">Lasso peptide biosynthesis B2 protein</fullName>
    </submittedName>
</protein>
<feature type="domain" description="Microcin J25-processing protein McjB C-terminal" evidence="1">
    <location>
        <begin position="39"/>
        <end position="145"/>
    </location>
</feature>
<name>A0ABW4RJR0_9BACL</name>
<accession>A0ABW4RJR0</accession>
<comment type="caution">
    <text evidence="2">The sequence shown here is derived from an EMBL/GenBank/DDBJ whole genome shotgun (WGS) entry which is preliminary data.</text>
</comment>
<proteinExistence type="predicted"/>
<sequence>MIKALRLDKLGKLRSYPADMRRLMVEALIALAWGRVLKQLPFARVSPSLGEYMKETSYESEREHHRQTVQISRALHLVSPHVPWEAECLVMAFAARRMLNRRHLPSTLYLGMRRDEQGKTAAHAWLRSGRFYLTGAKELEQYTVVGQFAKGF</sequence>
<reference evidence="3" key="1">
    <citation type="journal article" date="2019" name="Int. J. Syst. Evol. Microbiol.">
        <title>The Global Catalogue of Microorganisms (GCM) 10K type strain sequencing project: providing services to taxonomists for standard genome sequencing and annotation.</title>
        <authorList>
            <consortium name="The Broad Institute Genomics Platform"/>
            <consortium name="The Broad Institute Genome Sequencing Center for Infectious Disease"/>
            <person name="Wu L."/>
            <person name="Ma J."/>
        </authorList>
    </citation>
    <scope>NUCLEOTIDE SEQUENCE [LARGE SCALE GENOMIC DNA]</scope>
    <source>
        <strain evidence="3">CCUG 54950</strain>
    </source>
</reference>
<dbReference type="RefSeq" id="WP_347324679.1">
    <property type="nucleotide sequence ID" value="NZ_JBCGUH010000004.1"/>
</dbReference>
<evidence type="ECO:0000313" key="3">
    <source>
        <dbReference type="Proteomes" id="UP001597233"/>
    </source>
</evidence>
<keyword evidence="3" id="KW-1185">Reference proteome</keyword>